<feature type="compositionally biased region" description="Polar residues" evidence="4">
    <location>
        <begin position="1065"/>
        <end position="1078"/>
    </location>
</feature>
<dbReference type="Gene3D" id="2.120.10.30">
    <property type="entry name" value="TolB, C-terminal domain"/>
    <property type="match status" value="1"/>
</dbReference>
<feature type="binding site" evidence="3">
    <location>
        <position position="45"/>
    </location>
    <ligand>
        <name>a divalent metal cation</name>
        <dbReference type="ChEBI" id="CHEBI:60240"/>
    </ligand>
</feature>
<feature type="transmembrane region" description="Helical" evidence="5">
    <location>
        <begin position="343"/>
        <end position="365"/>
    </location>
</feature>
<evidence type="ECO:0000256" key="2">
    <source>
        <dbReference type="PIRSR" id="PIRSR605511-1"/>
    </source>
</evidence>
<name>A0A8H4C5S6_COLGL</name>
<dbReference type="Pfam" id="PF08450">
    <property type="entry name" value="SGL"/>
    <property type="match status" value="1"/>
</dbReference>
<dbReference type="InterPro" id="IPR005511">
    <property type="entry name" value="SMP-30"/>
</dbReference>
<gene>
    <name evidence="7" type="ORF">GCG54_00007992</name>
</gene>
<feature type="region of interest" description="Disordered" evidence="4">
    <location>
        <begin position="1065"/>
        <end position="1096"/>
    </location>
</feature>
<feature type="binding site" evidence="3">
    <location>
        <position position="130"/>
    </location>
    <ligand>
        <name>substrate</name>
    </ligand>
</feature>
<organism evidence="7 8">
    <name type="scientific">Colletotrichum gloeosporioides</name>
    <name type="common">Anthracnose fungus</name>
    <name type="synonym">Glomerella cingulata</name>
    <dbReference type="NCBI Taxonomy" id="474922"/>
    <lineage>
        <taxon>Eukaryota</taxon>
        <taxon>Fungi</taxon>
        <taxon>Dikarya</taxon>
        <taxon>Ascomycota</taxon>
        <taxon>Pezizomycotina</taxon>
        <taxon>Sordariomycetes</taxon>
        <taxon>Hypocreomycetidae</taxon>
        <taxon>Glomerellales</taxon>
        <taxon>Glomerellaceae</taxon>
        <taxon>Colletotrichum</taxon>
        <taxon>Colletotrichum gloeosporioides species complex</taxon>
    </lineage>
</organism>
<dbReference type="SUPFAM" id="SSF63829">
    <property type="entry name" value="Calcium-dependent phosphotriesterase"/>
    <property type="match status" value="1"/>
</dbReference>
<dbReference type="Proteomes" id="UP000613401">
    <property type="component" value="Unassembled WGS sequence"/>
</dbReference>
<dbReference type="SMART" id="SM00906">
    <property type="entry name" value="Fungal_trans"/>
    <property type="match status" value="1"/>
</dbReference>
<keyword evidence="1" id="KW-0539">Nucleus</keyword>
<dbReference type="PRINTS" id="PR01790">
    <property type="entry name" value="SMP30FAMILY"/>
</dbReference>
<evidence type="ECO:0000259" key="6">
    <source>
        <dbReference type="SMART" id="SM00906"/>
    </source>
</evidence>
<dbReference type="GeneID" id="69015133"/>
<reference evidence="7" key="1">
    <citation type="journal article" date="2020" name="Phytopathology">
        <title>Genome sequence and comparative analysis of Colletotrichum gloeosporioides isolated from Liriodendron leaves.</title>
        <authorList>
            <person name="Fu F.F."/>
            <person name="Hao Z."/>
            <person name="Wang P."/>
            <person name="Lu Y."/>
            <person name="Xue L.J."/>
            <person name="Wei G."/>
            <person name="Tian Y."/>
            <person name="Baishi H."/>
            <person name="Xu H."/>
            <person name="Shi J."/>
            <person name="Cheng T."/>
            <person name="Wang G."/>
            <person name="Yi Y."/>
            <person name="Chen J."/>
        </authorList>
    </citation>
    <scope>NUCLEOTIDE SEQUENCE</scope>
    <source>
        <strain evidence="7">Lc1</strain>
    </source>
</reference>
<dbReference type="InterPro" id="IPR007219">
    <property type="entry name" value="XnlR_reg_dom"/>
</dbReference>
<evidence type="ECO:0000313" key="8">
    <source>
        <dbReference type="Proteomes" id="UP000613401"/>
    </source>
</evidence>
<dbReference type="InterPro" id="IPR011042">
    <property type="entry name" value="6-blade_b-propeller_TolB-like"/>
</dbReference>
<sequence>MNFYPVPPIIQAELYVRVPDDIRCLGKDTEWRGGFARQFQHIFLEGPVVDYLGNLYIVDVPYGRILRIDPAKAITVVARWDGEPNGLAATHDGYLVIADYKQGILSFDPSNQKIKPLITRRHLERFKGPNDLIVDSQGSIYFTDQGQTGMTDPTGKVYRLLAGGKLETIVENGVSPNGLVLSPDEKFLFVAMTRSNQVWRLPLHSDGTTTKAGVFFQSFGNAGPDGLAIDEEGSLFICHPSLGSIFVVDSNGIPKARIVSGTSGINLTNCCFGGAENKTIFITDSLEGNVQKVDWHCRGARPQPRLRGMSSTPEYQPFLKYSDDPAAEETTPPQHPVKRRTTVLSHVLVFIATSLVWGFVVFLIVPSPIPTSSTQVSASTHPTILENHLAGIRHNVTSGRRLINCGNSTEEAKAQGCKYDILLNHWVPGPCFDKESVDEYRDDNSWGAFSDINMTHRLTIDEMSNRDFYWTSIRDHINHCAIMWRRQFYVLFDERRAMDTVVTSPGHTEHCSQYLMDVTEGMFKEPTKTMRGFAELSQTLHTFHVDEASTINTTDQPTAEAGPTVTSIENSTISHGEGLGLRFMASIFTDPDLRRNNIELLQLLARVPSAPEPAIQPCGLPTNEDGEFLFEKYLSWSHVQSPFLRRDEVKSLSGRVFLLVPADQPASNHDLFRAFMILAVGAVFPFKNGTHTQHPEGYYLAALQHMGSDFLTRGLASIQDLLLICRFGIYHRIGTSGSNAYFRLHPVLTSLFEGTSIWDVIRLCGRLCVEQGLHLNENPSSNFMQAQMERRVFWQFYMIDRYSSTLLGKPFSIDDRDIETSFPADANDEDIVTANQSSRDFVAFRLSHVTLVTTEMTVFFTSVRLRQISSRIHTEFSRLARNYFESSQSHFAPGYIYTTLSRLMQELQHWRDDSPVFQQPKCLYESQSWYDLLLAREQLYLVRRAIDLVPKRDRKTPRHICILCLRTALRTIWTYSTLCQQRPLITHTRSYFHMMFTAGLSVLFCVSTATKLEKEDISDASAGLFQCEETLRDMAEQLPSARQYAAVFEALRRDTTRKLNKILDTLQSDNASQNTGPDNVSPIFRPSSSDRPSNTLRAPDYLVLGSRGSSQSNILGANLDATLQEDNFRGSITNNVAFSFPVERVVPGDTAISLSSVRDNYAALEVSDDFSPRSDLFDWAFLNDETLWNMESVLGEYVYGDPDRHIGALDAFDFQ</sequence>
<dbReference type="InterPro" id="IPR013658">
    <property type="entry name" value="SGL"/>
</dbReference>
<feature type="compositionally biased region" description="Polar residues" evidence="4">
    <location>
        <begin position="1086"/>
        <end position="1096"/>
    </location>
</feature>
<dbReference type="PANTHER" id="PTHR47572:SF5">
    <property type="entry name" value="BLR2277 PROTEIN"/>
    <property type="match status" value="1"/>
</dbReference>
<dbReference type="GO" id="GO:0003677">
    <property type="term" value="F:DNA binding"/>
    <property type="evidence" value="ECO:0007669"/>
    <property type="project" value="InterPro"/>
</dbReference>
<comment type="cofactor">
    <cofactor evidence="3">
        <name>Zn(2+)</name>
        <dbReference type="ChEBI" id="CHEBI:29105"/>
    </cofactor>
    <text evidence="3">Binds 1 divalent metal cation per subunit.</text>
</comment>
<proteinExistence type="predicted"/>
<dbReference type="Pfam" id="PF04082">
    <property type="entry name" value="Fungal_trans"/>
    <property type="match status" value="1"/>
</dbReference>
<keyword evidence="5" id="KW-1133">Transmembrane helix</keyword>
<keyword evidence="3" id="KW-0862">Zinc</keyword>
<evidence type="ECO:0000256" key="1">
    <source>
        <dbReference type="ARBA" id="ARBA00023242"/>
    </source>
</evidence>
<dbReference type="GO" id="GO:0008270">
    <property type="term" value="F:zinc ion binding"/>
    <property type="evidence" value="ECO:0007669"/>
    <property type="project" value="InterPro"/>
</dbReference>
<feature type="binding site" evidence="3">
    <location>
        <position position="225"/>
    </location>
    <ligand>
        <name>a divalent metal cation</name>
        <dbReference type="ChEBI" id="CHEBI:60240"/>
    </ligand>
</feature>
<evidence type="ECO:0000256" key="5">
    <source>
        <dbReference type="SAM" id="Phobius"/>
    </source>
</evidence>
<keyword evidence="5" id="KW-0812">Transmembrane</keyword>
<feature type="domain" description="Xylanolytic transcriptional activator regulatory" evidence="6">
    <location>
        <begin position="757"/>
        <end position="829"/>
    </location>
</feature>
<dbReference type="CDD" id="cd12148">
    <property type="entry name" value="fungal_TF_MHR"/>
    <property type="match status" value="1"/>
</dbReference>
<protein>
    <submittedName>
        <fullName evidence="7">Cell growth-regulated protein 1</fullName>
    </submittedName>
</protein>
<keyword evidence="5" id="KW-0472">Membrane</keyword>
<dbReference type="RefSeq" id="XP_045257098.1">
    <property type="nucleotide sequence ID" value="XM_045407965.1"/>
</dbReference>
<evidence type="ECO:0000256" key="4">
    <source>
        <dbReference type="SAM" id="MobiDB-lite"/>
    </source>
</evidence>
<feature type="binding site" evidence="3">
    <location>
        <position position="177"/>
    </location>
    <ligand>
        <name>a divalent metal cation</name>
        <dbReference type="ChEBI" id="CHEBI:60240"/>
    </ligand>
</feature>
<dbReference type="EMBL" id="WVTB01000104">
    <property type="protein sequence ID" value="KAF3797938.1"/>
    <property type="molecule type" value="Genomic_DNA"/>
</dbReference>
<evidence type="ECO:0000256" key="3">
    <source>
        <dbReference type="PIRSR" id="PIRSR605511-2"/>
    </source>
</evidence>
<dbReference type="PANTHER" id="PTHR47572">
    <property type="entry name" value="LIPOPROTEIN-RELATED"/>
    <property type="match status" value="1"/>
</dbReference>
<feature type="active site" description="Proton donor/acceptor" evidence="2">
    <location>
        <position position="225"/>
    </location>
</feature>
<dbReference type="AlphaFoldDB" id="A0A8H4C5S6"/>
<keyword evidence="3" id="KW-0479">Metal-binding</keyword>
<comment type="caution">
    <text evidence="7">The sequence shown here is derived from an EMBL/GenBank/DDBJ whole genome shotgun (WGS) entry which is preliminary data.</text>
</comment>
<evidence type="ECO:0000313" key="7">
    <source>
        <dbReference type="EMBL" id="KAF3797938.1"/>
    </source>
</evidence>
<dbReference type="InterPro" id="IPR051262">
    <property type="entry name" value="SMP-30/CGR1_Lactonase"/>
</dbReference>
<reference evidence="7" key="2">
    <citation type="submission" date="2020-03" db="EMBL/GenBank/DDBJ databases">
        <authorList>
            <person name="Fu F.-F."/>
            <person name="Chen J."/>
        </authorList>
    </citation>
    <scope>NUCLEOTIDE SEQUENCE</scope>
    <source>
        <strain evidence="7">Lc1</strain>
    </source>
</reference>
<keyword evidence="8" id="KW-1185">Reference proteome</keyword>
<accession>A0A8H4C5S6</accession>
<dbReference type="GO" id="GO:0006351">
    <property type="term" value="P:DNA-templated transcription"/>
    <property type="evidence" value="ECO:0007669"/>
    <property type="project" value="InterPro"/>
</dbReference>